<evidence type="ECO:0000313" key="3">
    <source>
        <dbReference type="Proteomes" id="UP000553963"/>
    </source>
</evidence>
<feature type="transmembrane region" description="Helical" evidence="1">
    <location>
        <begin position="210"/>
        <end position="232"/>
    </location>
</feature>
<organism evidence="2 3">
    <name type="scientific">Kaistia hirudinis</name>
    <dbReference type="NCBI Taxonomy" id="1293440"/>
    <lineage>
        <taxon>Bacteria</taxon>
        <taxon>Pseudomonadati</taxon>
        <taxon>Pseudomonadota</taxon>
        <taxon>Alphaproteobacteria</taxon>
        <taxon>Hyphomicrobiales</taxon>
        <taxon>Kaistiaceae</taxon>
        <taxon>Kaistia</taxon>
    </lineage>
</organism>
<feature type="transmembrane region" description="Helical" evidence="1">
    <location>
        <begin position="74"/>
        <end position="91"/>
    </location>
</feature>
<evidence type="ECO:0000256" key="1">
    <source>
        <dbReference type="SAM" id="Phobius"/>
    </source>
</evidence>
<name>A0A840ANI7_9HYPH</name>
<reference evidence="2 3" key="1">
    <citation type="submission" date="2020-08" db="EMBL/GenBank/DDBJ databases">
        <title>Genomic Encyclopedia of Type Strains, Phase IV (KMG-IV): sequencing the most valuable type-strain genomes for metagenomic binning, comparative biology and taxonomic classification.</title>
        <authorList>
            <person name="Goeker M."/>
        </authorList>
    </citation>
    <scope>NUCLEOTIDE SEQUENCE [LARGE SCALE GENOMIC DNA]</scope>
    <source>
        <strain evidence="2 3">DSM 25966</strain>
    </source>
</reference>
<feature type="transmembrane region" description="Helical" evidence="1">
    <location>
        <begin position="271"/>
        <end position="296"/>
    </location>
</feature>
<proteinExistence type="predicted"/>
<dbReference type="EMBL" id="JACIDS010000002">
    <property type="protein sequence ID" value="MBB3930868.1"/>
    <property type="molecule type" value="Genomic_DNA"/>
</dbReference>
<evidence type="ECO:0000313" key="2">
    <source>
        <dbReference type="EMBL" id="MBB3930868.1"/>
    </source>
</evidence>
<feature type="transmembrane region" description="Helical" evidence="1">
    <location>
        <begin position="166"/>
        <end position="189"/>
    </location>
</feature>
<keyword evidence="1" id="KW-0472">Membrane</keyword>
<feature type="transmembrane region" description="Helical" evidence="1">
    <location>
        <begin position="112"/>
        <end position="133"/>
    </location>
</feature>
<dbReference type="RefSeq" id="WP_183398482.1">
    <property type="nucleotide sequence ID" value="NZ_JACIDS010000002.1"/>
</dbReference>
<sequence>MTARNILVGLGAGLAAALLFAGLVTGTTLALPLFLLSPLPIAIAGLGFGTLAGAIGAGFAAALIGAVLAPQSGIFHLLAFGAPVAWAAHLIGLSRQNAAASEEREWFPLDRVLFRLTIAAAIAVILVGMMFGYHPKSWTDMVLTGAEAMFAGAGSDAPSRADLEPIVSMSVSLMPITSTVLVLTVIVFNSWLGARIARMSGQLQRPWTPVWTVSLPQLGAVVFGLGLLAWFFPGPVGYIGGTFLGASVCAFAMTGFGLLHFALAARPGRGAILFATYLATVLFALPIAVAAIGGLADTLLGLRRRRQS</sequence>
<dbReference type="Proteomes" id="UP000553963">
    <property type="component" value="Unassembled WGS sequence"/>
</dbReference>
<accession>A0A840ANI7</accession>
<evidence type="ECO:0008006" key="4">
    <source>
        <dbReference type="Google" id="ProtNLM"/>
    </source>
</evidence>
<keyword evidence="1" id="KW-1133">Transmembrane helix</keyword>
<comment type="caution">
    <text evidence="2">The sequence shown here is derived from an EMBL/GenBank/DDBJ whole genome shotgun (WGS) entry which is preliminary data.</text>
</comment>
<feature type="transmembrane region" description="Helical" evidence="1">
    <location>
        <begin position="6"/>
        <end position="36"/>
    </location>
</feature>
<feature type="transmembrane region" description="Helical" evidence="1">
    <location>
        <begin position="238"/>
        <end position="259"/>
    </location>
</feature>
<keyword evidence="1" id="KW-0812">Transmembrane</keyword>
<protein>
    <recommendedName>
        <fullName evidence="4">DUF2232 domain-containing protein</fullName>
    </recommendedName>
</protein>
<keyword evidence="3" id="KW-1185">Reference proteome</keyword>
<feature type="transmembrane region" description="Helical" evidence="1">
    <location>
        <begin position="43"/>
        <end position="68"/>
    </location>
</feature>
<dbReference type="AlphaFoldDB" id="A0A840ANI7"/>
<gene>
    <name evidence="2" type="ORF">GGR25_001907</name>
</gene>